<protein>
    <recommendedName>
        <fullName evidence="1">CN hydrolase domain-containing protein</fullName>
    </recommendedName>
</protein>
<comment type="caution">
    <text evidence="2">The sequence shown here is derived from an EMBL/GenBank/DDBJ whole genome shotgun (WGS) entry which is preliminary data.</text>
</comment>
<dbReference type="EMBL" id="JACRTD010000004">
    <property type="protein sequence ID" value="MBC8585350.1"/>
    <property type="molecule type" value="Genomic_DNA"/>
</dbReference>
<dbReference type="InterPro" id="IPR003010">
    <property type="entry name" value="C-N_Hydrolase"/>
</dbReference>
<sequence>MDIFFTEVLPAFRAPSADTKLVIFFEKDIHKSHLAVTKHMKDCAEYARQHKVYLVTPLIEFQGYLCLCLLGPNGSLLGSQLALHLPLSMVGRLHADDMVEVYHTDLGNLALCVDSDIYHPQVSRTAALKGADVVISIQSIDPVDEVPERLMCSVWNCAQSNNVYVINLTTNSCTVACPVALTRGKDGYILRRGIQSSIRFGLNLDKLDEVRDQLQIMENINTRLVTNYSEELGR</sequence>
<evidence type="ECO:0000313" key="3">
    <source>
        <dbReference type="Proteomes" id="UP000623678"/>
    </source>
</evidence>
<evidence type="ECO:0000313" key="2">
    <source>
        <dbReference type="EMBL" id="MBC8585350.1"/>
    </source>
</evidence>
<accession>A0A926EN19</accession>
<dbReference type="RefSeq" id="WP_262395132.1">
    <property type="nucleotide sequence ID" value="NZ_JACRTD010000004.1"/>
</dbReference>
<reference evidence="2" key="1">
    <citation type="submission" date="2020-08" db="EMBL/GenBank/DDBJ databases">
        <title>Genome public.</title>
        <authorList>
            <person name="Liu C."/>
            <person name="Sun Q."/>
        </authorList>
    </citation>
    <scope>NUCLEOTIDE SEQUENCE</scope>
    <source>
        <strain evidence="2">NSJ-64</strain>
    </source>
</reference>
<gene>
    <name evidence="2" type="ORF">H8705_07115</name>
</gene>
<name>A0A926EN19_9FIRM</name>
<evidence type="ECO:0000259" key="1">
    <source>
        <dbReference type="Pfam" id="PF00795"/>
    </source>
</evidence>
<keyword evidence="3" id="KW-1185">Reference proteome</keyword>
<dbReference type="Gene3D" id="3.60.110.10">
    <property type="entry name" value="Carbon-nitrogen hydrolase"/>
    <property type="match status" value="1"/>
</dbReference>
<dbReference type="InterPro" id="IPR036526">
    <property type="entry name" value="C-N_Hydrolase_sf"/>
</dbReference>
<organism evidence="2 3">
    <name type="scientific">Youxingia wuxianensis</name>
    <dbReference type="NCBI Taxonomy" id="2763678"/>
    <lineage>
        <taxon>Bacteria</taxon>
        <taxon>Bacillati</taxon>
        <taxon>Bacillota</taxon>
        <taxon>Clostridia</taxon>
        <taxon>Eubacteriales</taxon>
        <taxon>Oscillospiraceae</taxon>
        <taxon>Youxingia</taxon>
    </lineage>
</organism>
<feature type="domain" description="CN hydrolase" evidence="1">
    <location>
        <begin position="38"/>
        <end position="173"/>
    </location>
</feature>
<dbReference type="Pfam" id="PF00795">
    <property type="entry name" value="CN_hydrolase"/>
    <property type="match status" value="1"/>
</dbReference>
<dbReference type="AlphaFoldDB" id="A0A926EN19"/>
<dbReference type="Proteomes" id="UP000623678">
    <property type="component" value="Unassembled WGS sequence"/>
</dbReference>
<dbReference type="SUPFAM" id="SSF56317">
    <property type="entry name" value="Carbon-nitrogen hydrolase"/>
    <property type="match status" value="1"/>
</dbReference>
<proteinExistence type="predicted"/>